<dbReference type="GO" id="GO:0000981">
    <property type="term" value="F:DNA-binding transcription factor activity, RNA polymerase II-specific"/>
    <property type="evidence" value="ECO:0007669"/>
    <property type="project" value="TreeGrafter"/>
</dbReference>
<dbReference type="SUPFAM" id="SSF46689">
    <property type="entry name" value="Homeodomain-like"/>
    <property type="match status" value="1"/>
</dbReference>
<dbReference type="Pfam" id="PF00157">
    <property type="entry name" value="Pou"/>
    <property type="match status" value="1"/>
</dbReference>
<dbReference type="GO" id="GO:0005634">
    <property type="term" value="C:nucleus"/>
    <property type="evidence" value="ECO:0007669"/>
    <property type="project" value="UniProtKB-SubCell"/>
</dbReference>
<keyword evidence="2 5" id="KW-0238">DNA-binding</keyword>
<name>A0A1Y3BGZ7_EURMA</name>
<reference evidence="7 8" key="1">
    <citation type="submission" date="2017-03" db="EMBL/GenBank/DDBJ databases">
        <title>Genome Survey of Euroglyphus maynei.</title>
        <authorList>
            <person name="Arlian L.G."/>
            <person name="Morgan M.S."/>
            <person name="Rider S.D."/>
        </authorList>
    </citation>
    <scope>NUCLEOTIDE SEQUENCE [LARGE SCALE GENOMIC DNA]</scope>
    <source>
        <strain evidence="7">Arlian Lab</strain>
        <tissue evidence="7">Whole body</tissue>
    </source>
</reference>
<evidence type="ECO:0000256" key="5">
    <source>
        <dbReference type="RuleBase" id="RU000682"/>
    </source>
</evidence>
<sequence length="112" mass="12450">MGKLYGNDFSQTTISRFEALNLSFKNMCKLKPLLKRWLEDADASLNNPTGTISIPSPAALAQMPEAVSGRRRKKRTSIETTVRVSLESAFIQNPKPTSEEICMLADALCMEK</sequence>
<dbReference type="Gene3D" id="1.10.260.40">
    <property type="entry name" value="lambda repressor-like DNA-binding domains"/>
    <property type="match status" value="1"/>
</dbReference>
<dbReference type="PANTHER" id="PTHR11636">
    <property type="entry name" value="POU DOMAIN"/>
    <property type="match status" value="1"/>
</dbReference>
<proteinExistence type="predicted"/>
<dbReference type="InterPro" id="IPR050255">
    <property type="entry name" value="POU_domain_TF"/>
</dbReference>
<dbReference type="InterPro" id="IPR000327">
    <property type="entry name" value="POU_dom"/>
</dbReference>
<dbReference type="InterPro" id="IPR001356">
    <property type="entry name" value="HD"/>
</dbReference>
<comment type="subcellular location">
    <subcellularLocation>
        <location evidence="1 5">Nucleus</location>
    </subcellularLocation>
</comment>
<dbReference type="Proteomes" id="UP000194236">
    <property type="component" value="Unassembled WGS sequence"/>
</dbReference>
<dbReference type="SUPFAM" id="SSF47413">
    <property type="entry name" value="lambda repressor-like DNA-binding domains"/>
    <property type="match status" value="1"/>
</dbReference>
<evidence type="ECO:0000259" key="6">
    <source>
        <dbReference type="PROSITE" id="PS51179"/>
    </source>
</evidence>
<dbReference type="PRINTS" id="PR00028">
    <property type="entry name" value="POUDOMAIN"/>
</dbReference>
<accession>A0A1Y3BGZ7</accession>
<dbReference type="OrthoDB" id="6358449at2759"/>
<dbReference type="Pfam" id="PF00046">
    <property type="entry name" value="Homeodomain"/>
    <property type="match status" value="1"/>
</dbReference>
<dbReference type="Gene3D" id="1.10.10.60">
    <property type="entry name" value="Homeodomain-like"/>
    <property type="match status" value="1"/>
</dbReference>
<keyword evidence="8" id="KW-1185">Reference proteome</keyword>
<feature type="domain" description="POU-specific" evidence="6">
    <location>
        <begin position="1"/>
        <end position="42"/>
    </location>
</feature>
<comment type="caution">
    <text evidence="7">The sequence shown here is derived from an EMBL/GenBank/DDBJ whole genome shotgun (WGS) entry which is preliminary data.</text>
</comment>
<dbReference type="PANTHER" id="PTHR11636:SF76">
    <property type="entry name" value="PROTEIN NUBBIN"/>
    <property type="match status" value="1"/>
</dbReference>
<dbReference type="EMBL" id="MUJZ01023701">
    <property type="protein sequence ID" value="OTF79314.1"/>
    <property type="molecule type" value="Genomic_DNA"/>
</dbReference>
<organism evidence="7 8">
    <name type="scientific">Euroglyphus maynei</name>
    <name type="common">Mayne's house dust mite</name>
    <dbReference type="NCBI Taxonomy" id="6958"/>
    <lineage>
        <taxon>Eukaryota</taxon>
        <taxon>Metazoa</taxon>
        <taxon>Ecdysozoa</taxon>
        <taxon>Arthropoda</taxon>
        <taxon>Chelicerata</taxon>
        <taxon>Arachnida</taxon>
        <taxon>Acari</taxon>
        <taxon>Acariformes</taxon>
        <taxon>Sarcoptiformes</taxon>
        <taxon>Astigmata</taxon>
        <taxon>Psoroptidia</taxon>
        <taxon>Analgoidea</taxon>
        <taxon>Pyroglyphidae</taxon>
        <taxon>Pyroglyphinae</taxon>
        <taxon>Euroglyphus</taxon>
    </lineage>
</organism>
<dbReference type="PROSITE" id="PS00465">
    <property type="entry name" value="POU_2"/>
    <property type="match status" value="1"/>
</dbReference>
<evidence type="ECO:0000313" key="7">
    <source>
        <dbReference type="EMBL" id="OTF79314.1"/>
    </source>
</evidence>
<feature type="non-terminal residue" evidence="7">
    <location>
        <position position="112"/>
    </location>
</feature>
<dbReference type="InterPro" id="IPR010982">
    <property type="entry name" value="Lambda_DNA-bd_dom_sf"/>
</dbReference>
<evidence type="ECO:0000256" key="3">
    <source>
        <dbReference type="ARBA" id="ARBA00023155"/>
    </source>
</evidence>
<evidence type="ECO:0000256" key="2">
    <source>
        <dbReference type="ARBA" id="ARBA00023125"/>
    </source>
</evidence>
<dbReference type="InterPro" id="IPR013847">
    <property type="entry name" value="POU"/>
</dbReference>
<keyword evidence="4 5" id="KW-0539">Nucleus</keyword>
<protein>
    <submittedName>
        <fullName evidence="7">Pou2-like protein</fullName>
    </submittedName>
</protein>
<dbReference type="PROSITE" id="PS51179">
    <property type="entry name" value="POU_3"/>
    <property type="match status" value="1"/>
</dbReference>
<evidence type="ECO:0000256" key="4">
    <source>
        <dbReference type="ARBA" id="ARBA00023242"/>
    </source>
</evidence>
<dbReference type="AlphaFoldDB" id="A0A1Y3BGZ7"/>
<evidence type="ECO:0000313" key="8">
    <source>
        <dbReference type="Proteomes" id="UP000194236"/>
    </source>
</evidence>
<dbReference type="CDD" id="cd00086">
    <property type="entry name" value="homeodomain"/>
    <property type="match status" value="1"/>
</dbReference>
<dbReference type="GO" id="GO:0000978">
    <property type="term" value="F:RNA polymerase II cis-regulatory region sequence-specific DNA binding"/>
    <property type="evidence" value="ECO:0007669"/>
    <property type="project" value="TreeGrafter"/>
</dbReference>
<gene>
    <name evidence="7" type="ORF">BLA29_014406</name>
</gene>
<keyword evidence="3 5" id="KW-0371">Homeobox</keyword>
<evidence type="ECO:0000256" key="1">
    <source>
        <dbReference type="ARBA" id="ARBA00004123"/>
    </source>
</evidence>
<dbReference type="SMART" id="SM00352">
    <property type="entry name" value="POU"/>
    <property type="match status" value="1"/>
</dbReference>
<dbReference type="InterPro" id="IPR009057">
    <property type="entry name" value="Homeodomain-like_sf"/>
</dbReference>